<dbReference type="Pfam" id="PF00512">
    <property type="entry name" value="HisKA"/>
    <property type="match status" value="1"/>
</dbReference>
<dbReference type="PRINTS" id="PR00344">
    <property type="entry name" value="BCTRLSENSOR"/>
</dbReference>
<dbReference type="EC" id="2.7.13.3" evidence="2"/>
<evidence type="ECO:0000256" key="3">
    <source>
        <dbReference type="ARBA" id="ARBA00022553"/>
    </source>
</evidence>
<evidence type="ECO:0000256" key="2">
    <source>
        <dbReference type="ARBA" id="ARBA00012438"/>
    </source>
</evidence>
<dbReference type="CDD" id="cd00075">
    <property type="entry name" value="HATPase"/>
    <property type="match status" value="1"/>
</dbReference>
<dbReference type="GO" id="GO:0000155">
    <property type="term" value="F:phosphorelay sensor kinase activity"/>
    <property type="evidence" value="ECO:0007669"/>
    <property type="project" value="InterPro"/>
</dbReference>
<dbReference type="AlphaFoldDB" id="A0A9E6TPD2"/>
<gene>
    <name evidence="5" type="ORF">HU752_020515</name>
</gene>
<evidence type="ECO:0000259" key="4">
    <source>
        <dbReference type="PROSITE" id="PS50109"/>
    </source>
</evidence>
<dbReference type="PANTHER" id="PTHR43547">
    <property type="entry name" value="TWO-COMPONENT HISTIDINE KINASE"/>
    <property type="match status" value="1"/>
</dbReference>
<dbReference type="InterPro" id="IPR036890">
    <property type="entry name" value="HATPase_C_sf"/>
</dbReference>
<sequence length="376" mass="41956">MRLSNFIMQNLEPILQEWERFARSIETPFQSLDASALRNQAEQMLTCIALDLRTPQTAQQEYEKSQGRAPSDESDAAAHSHAQARWFAGFSLNQVVAEYRALRASVLRLWLADASPELAYRTDDMLRFNEAIDQLLTESVSAYEEVLEQTRKRVLGIVGHDLRSPLGAILMSADLLNRTTDLDERAKDLSLQIATSVRRANHIVNDMLDLTRCNLGEGIAMNKQTVDLALICTQVIRELQAVHREVAIHVECQETPVVGQFDTSRIGQVFSNLISNAIQHGDQCKPIDVLLKQNAIETVFSVHNQGEPIPASVMPFLFNPDERYSRYSDPERKSKAGLGLGLFIANEIVAGHGGHIKVKSTRSGGTLFQVLIPNPE</sequence>
<dbReference type="Pfam" id="PF14361">
    <property type="entry name" value="RsbRD_N"/>
    <property type="match status" value="1"/>
</dbReference>
<dbReference type="Gene3D" id="1.10.287.130">
    <property type="match status" value="1"/>
</dbReference>
<dbReference type="Pfam" id="PF02518">
    <property type="entry name" value="HATPase_c"/>
    <property type="match status" value="1"/>
</dbReference>
<dbReference type="InterPro" id="IPR036097">
    <property type="entry name" value="HisK_dim/P_sf"/>
</dbReference>
<dbReference type="InterPro" id="IPR003661">
    <property type="entry name" value="HisK_dim/P_dom"/>
</dbReference>
<dbReference type="CDD" id="cd00082">
    <property type="entry name" value="HisKA"/>
    <property type="match status" value="1"/>
</dbReference>
<name>A0A9E6TPD2_9PSED</name>
<evidence type="ECO:0000313" key="5">
    <source>
        <dbReference type="EMBL" id="QXI26323.1"/>
    </source>
</evidence>
<dbReference type="KEGG" id="pvw:HU752_020515"/>
<organism evidence="5 6">
    <name type="scientific">Pseudomonas vanderleydeniana</name>
    <dbReference type="NCBI Taxonomy" id="2745495"/>
    <lineage>
        <taxon>Bacteria</taxon>
        <taxon>Pseudomonadati</taxon>
        <taxon>Pseudomonadota</taxon>
        <taxon>Gammaproteobacteria</taxon>
        <taxon>Pseudomonadales</taxon>
        <taxon>Pseudomonadaceae</taxon>
        <taxon>Pseudomonas</taxon>
    </lineage>
</organism>
<dbReference type="EMBL" id="CP077093">
    <property type="protein sequence ID" value="QXI26323.1"/>
    <property type="molecule type" value="Genomic_DNA"/>
</dbReference>
<dbReference type="Proteomes" id="UP000634530">
    <property type="component" value="Chromosome"/>
</dbReference>
<dbReference type="InterPro" id="IPR004358">
    <property type="entry name" value="Sig_transdc_His_kin-like_C"/>
</dbReference>
<dbReference type="SUPFAM" id="SSF55874">
    <property type="entry name" value="ATPase domain of HSP90 chaperone/DNA topoisomerase II/histidine kinase"/>
    <property type="match status" value="1"/>
</dbReference>
<dbReference type="SMART" id="SM00387">
    <property type="entry name" value="HATPase_c"/>
    <property type="match status" value="1"/>
</dbReference>
<dbReference type="InterPro" id="IPR003594">
    <property type="entry name" value="HATPase_dom"/>
</dbReference>
<keyword evidence="6" id="KW-1185">Reference proteome</keyword>
<dbReference type="SMART" id="SM00388">
    <property type="entry name" value="HisKA"/>
    <property type="match status" value="1"/>
</dbReference>
<keyword evidence="5" id="KW-0418">Kinase</keyword>
<dbReference type="InterPro" id="IPR025751">
    <property type="entry name" value="RsbRD_N_dom"/>
</dbReference>
<reference evidence="5 6" key="2">
    <citation type="journal article" date="2021" name="Microorganisms">
        <title>The Ever-Expanding Pseudomonas Genus: Description of 43 New Species and Partition of the Pseudomonas putida Group.</title>
        <authorList>
            <person name="Girard L."/>
            <person name="Lood C."/>
            <person name="Hofte M."/>
            <person name="Vandamme P."/>
            <person name="Rokni-Zadeh H."/>
            <person name="van Noort V."/>
            <person name="Lavigne R."/>
            <person name="De Mot R."/>
        </authorList>
    </citation>
    <scope>NUCLEOTIDE SEQUENCE [LARGE SCALE GENOMIC DNA]</scope>
    <source>
        <strain evidence="5 6">RW8P3</strain>
    </source>
</reference>
<feature type="domain" description="Histidine kinase" evidence="4">
    <location>
        <begin position="157"/>
        <end position="376"/>
    </location>
</feature>
<protein>
    <recommendedName>
        <fullName evidence="2">histidine kinase</fullName>
        <ecNumber evidence="2">2.7.13.3</ecNumber>
    </recommendedName>
</protein>
<dbReference type="PANTHER" id="PTHR43547:SF2">
    <property type="entry name" value="HYBRID SIGNAL TRANSDUCTION HISTIDINE KINASE C"/>
    <property type="match status" value="1"/>
</dbReference>
<dbReference type="RefSeq" id="WP_186676011.1">
    <property type="nucleotide sequence ID" value="NZ_CP077093.1"/>
</dbReference>
<dbReference type="SUPFAM" id="SSF47384">
    <property type="entry name" value="Homodimeric domain of signal transducing histidine kinase"/>
    <property type="match status" value="1"/>
</dbReference>
<dbReference type="PROSITE" id="PS50109">
    <property type="entry name" value="HIS_KIN"/>
    <property type="match status" value="1"/>
</dbReference>
<evidence type="ECO:0000256" key="1">
    <source>
        <dbReference type="ARBA" id="ARBA00000085"/>
    </source>
</evidence>
<evidence type="ECO:0000313" key="6">
    <source>
        <dbReference type="Proteomes" id="UP000634530"/>
    </source>
</evidence>
<reference evidence="5 6" key="1">
    <citation type="journal article" date="2020" name="Microorganisms">
        <title>Reliable Identification of Environmental Pseudomonas Isolates Using the rpoD Gene.</title>
        <authorList>
            <consortium name="The Broad Institute Genome Sequencing Platform"/>
            <person name="Girard L."/>
            <person name="Lood C."/>
            <person name="Rokni-Zadeh H."/>
            <person name="van Noort V."/>
            <person name="Lavigne R."/>
            <person name="De Mot R."/>
        </authorList>
    </citation>
    <scope>NUCLEOTIDE SEQUENCE [LARGE SCALE GENOMIC DNA]</scope>
    <source>
        <strain evidence="5 6">RW8P3</strain>
    </source>
</reference>
<accession>A0A9E6TPD2</accession>
<keyword evidence="3" id="KW-0597">Phosphoprotein</keyword>
<comment type="catalytic activity">
    <reaction evidence="1">
        <text>ATP + protein L-histidine = ADP + protein N-phospho-L-histidine.</text>
        <dbReference type="EC" id="2.7.13.3"/>
    </reaction>
</comment>
<keyword evidence="5" id="KW-0808">Transferase</keyword>
<dbReference type="Gene3D" id="3.30.565.10">
    <property type="entry name" value="Histidine kinase-like ATPase, C-terminal domain"/>
    <property type="match status" value="1"/>
</dbReference>
<proteinExistence type="predicted"/>
<dbReference type="InterPro" id="IPR005467">
    <property type="entry name" value="His_kinase_dom"/>
</dbReference>